<dbReference type="Pfam" id="PF00535">
    <property type="entry name" value="Glycos_transf_2"/>
    <property type="match status" value="1"/>
</dbReference>
<keyword evidence="3" id="KW-0328">Glycosyltransferase</keyword>
<accession>A0A1H4MSQ4</accession>
<protein>
    <submittedName>
        <fullName evidence="7">Glycosyltransferase, GT2 family</fullName>
    </submittedName>
</protein>
<evidence type="ECO:0000256" key="3">
    <source>
        <dbReference type="ARBA" id="ARBA00022676"/>
    </source>
</evidence>
<dbReference type="GO" id="GO:0016757">
    <property type="term" value="F:glycosyltransferase activity"/>
    <property type="evidence" value="ECO:0007669"/>
    <property type="project" value="UniProtKB-KW"/>
</dbReference>
<keyword evidence="4 7" id="KW-0808">Transferase</keyword>
<dbReference type="Pfam" id="PF02709">
    <property type="entry name" value="Glyco_transf_7C"/>
    <property type="match status" value="1"/>
</dbReference>
<keyword evidence="2" id="KW-1003">Cell membrane</keyword>
<keyword evidence="8" id="KW-1185">Reference proteome</keyword>
<dbReference type="InterPro" id="IPR027791">
    <property type="entry name" value="Galactosyl_T_C"/>
</dbReference>
<name>A0A1H4MSQ4_9PSED</name>
<dbReference type="InterPro" id="IPR029044">
    <property type="entry name" value="Nucleotide-diphossugar_trans"/>
</dbReference>
<dbReference type="AlphaFoldDB" id="A0A1H4MSQ4"/>
<evidence type="ECO:0000256" key="4">
    <source>
        <dbReference type="ARBA" id="ARBA00022679"/>
    </source>
</evidence>
<comment type="similarity">
    <text evidence="1">Belongs to the glycosyltransferase 2 family.</text>
</comment>
<evidence type="ECO:0000313" key="8">
    <source>
        <dbReference type="Proteomes" id="UP000198982"/>
    </source>
</evidence>
<keyword evidence="2" id="KW-0997">Cell inner membrane</keyword>
<dbReference type="Gene3D" id="3.90.550.10">
    <property type="entry name" value="Spore Coat Polysaccharide Biosynthesis Protein SpsA, Chain A"/>
    <property type="match status" value="1"/>
</dbReference>
<dbReference type="InterPro" id="IPR001173">
    <property type="entry name" value="Glyco_trans_2-like"/>
</dbReference>
<dbReference type="SUPFAM" id="SSF53448">
    <property type="entry name" value="Nucleotide-diphospho-sugar transferases"/>
    <property type="match status" value="1"/>
</dbReference>
<organism evidence="7 8">
    <name type="scientific">Pseudomonas saponiphila</name>
    <dbReference type="NCBI Taxonomy" id="556534"/>
    <lineage>
        <taxon>Bacteria</taxon>
        <taxon>Pseudomonadati</taxon>
        <taxon>Pseudomonadota</taxon>
        <taxon>Gammaproteobacteria</taxon>
        <taxon>Pseudomonadales</taxon>
        <taxon>Pseudomonadaceae</taxon>
        <taxon>Pseudomonas</taxon>
    </lineage>
</organism>
<evidence type="ECO:0000256" key="1">
    <source>
        <dbReference type="ARBA" id="ARBA00006739"/>
    </source>
</evidence>
<evidence type="ECO:0000259" key="5">
    <source>
        <dbReference type="Pfam" id="PF00535"/>
    </source>
</evidence>
<reference evidence="8" key="1">
    <citation type="submission" date="2016-10" db="EMBL/GenBank/DDBJ databases">
        <authorList>
            <person name="Varghese N."/>
            <person name="Submissions S."/>
        </authorList>
    </citation>
    <scope>NUCLEOTIDE SEQUENCE [LARGE SCALE GENOMIC DNA]</scope>
    <source>
        <strain evidence="8">DSM 9751</strain>
    </source>
</reference>
<sequence>MQLSVIIPVHAKAERLRLTLASLRRQQQRCQFETLIVADAAQPAVMAQLAALSDVRILHSPGLGRAAARNLGASLAQGEVLLFLDDDILVRDGFFEAHLQAQRAQAGLVHGRLRELIALSTLSDPALGCPGCPPILPEDLLAGRWSADGARLVANPLEQAAEHPRASQWPWLGSAGANISVSRSAWQQVGGFDASYGRRWGMEDLDLGYRLWRAGVRLSLAPAACGYHMSHHNPQRWQDHRHNLELFQAQAPIAEALALDQLLSPTGSLQRYIARVDQIRQNALSPCARE</sequence>
<dbReference type="EMBL" id="FNTJ01000001">
    <property type="protein sequence ID" value="SEB85877.1"/>
    <property type="molecule type" value="Genomic_DNA"/>
</dbReference>
<feature type="domain" description="Galactosyltransferase C-terminal" evidence="6">
    <location>
        <begin position="173"/>
        <end position="231"/>
    </location>
</feature>
<keyword evidence="2" id="KW-0472">Membrane</keyword>
<dbReference type="RefSeq" id="WP_016965808.1">
    <property type="nucleotide sequence ID" value="NZ_FNTJ01000001.1"/>
</dbReference>
<dbReference type="PANTHER" id="PTHR43179:SF12">
    <property type="entry name" value="GALACTOFURANOSYLTRANSFERASE GLFT2"/>
    <property type="match status" value="1"/>
</dbReference>
<evidence type="ECO:0000259" key="6">
    <source>
        <dbReference type="Pfam" id="PF02709"/>
    </source>
</evidence>
<proteinExistence type="inferred from homology"/>
<feature type="domain" description="Glycosyltransferase 2-like" evidence="5">
    <location>
        <begin position="4"/>
        <end position="111"/>
    </location>
</feature>
<gene>
    <name evidence="7" type="ORF">SAMN05216178_2526</name>
</gene>
<evidence type="ECO:0000256" key="2">
    <source>
        <dbReference type="ARBA" id="ARBA00022519"/>
    </source>
</evidence>
<evidence type="ECO:0000313" key="7">
    <source>
        <dbReference type="EMBL" id="SEB85877.1"/>
    </source>
</evidence>
<dbReference type="Proteomes" id="UP000198982">
    <property type="component" value="Unassembled WGS sequence"/>
</dbReference>
<dbReference type="PANTHER" id="PTHR43179">
    <property type="entry name" value="RHAMNOSYLTRANSFERASE WBBL"/>
    <property type="match status" value="1"/>
</dbReference>